<accession>A0A3D5NFU3</accession>
<dbReference type="Proteomes" id="UP000264179">
    <property type="component" value="Unassembled WGS sequence"/>
</dbReference>
<dbReference type="AlphaFoldDB" id="A0A3D5NFU3"/>
<proteinExistence type="predicted"/>
<evidence type="ECO:0000313" key="1">
    <source>
        <dbReference type="EMBL" id="HCW69919.1"/>
    </source>
</evidence>
<organism evidence="1 2">
    <name type="scientific">Thalassospira lucentensis</name>
    <dbReference type="NCBI Taxonomy" id="168935"/>
    <lineage>
        <taxon>Bacteria</taxon>
        <taxon>Pseudomonadati</taxon>
        <taxon>Pseudomonadota</taxon>
        <taxon>Alphaproteobacteria</taxon>
        <taxon>Rhodospirillales</taxon>
        <taxon>Thalassospiraceae</taxon>
        <taxon>Thalassospira</taxon>
    </lineage>
</organism>
<gene>
    <name evidence="1" type="ORF">DHR80_22475</name>
</gene>
<reference evidence="1 2" key="1">
    <citation type="journal article" date="2018" name="Nat. Biotechnol.">
        <title>A standardized bacterial taxonomy based on genome phylogeny substantially revises the tree of life.</title>
        <authorList>
            <person name="Parks D.H."/>
            <person name="Chuvochina M."/>
            <person name="Waite D.W."/>
            <person name="Rinke C."/>
            <person name="Skarshewski A."/>
            <person name="Chaumeil P.A."/>
            <person name="Hugenholtz P."/>
        </authorList>
    </citation>
    <scope>NUCLEOTIDE SEQUENCE [LARGE SCALE GENOMIC DNA]</scope>
    <source>
        <strain evidence="1">UBA9881</strain>
    </source>
</reference>
<comment type="caution">
    <text evidence="1">The sequence shown here is derived from an EMBL/GenBank/DDBJ whole genome shotgun (WGS) entry which is preliminary data.</text>
</comment>
<sequence>MIISQQKPLYVLEKSIDGTGFVLNEVKRVSGYKVSNDGKTYVPAVRYERHWYPLYDPKKLKTFINVKRRRDRRNVFYVDGVRHFKADFKMLPFIKEWDLPLCKYRTFGPGGI</sequence>
<protein>
    <submittedName>
        <fullName evidence="1">Uncharacterized protein</fullName>
    </submittedName>
</protein>
<name>A0A3D5NFU3_9PROT</name>
<evidence type="ECO:0000313" key="2">
    <source>
        <dbReference type="Proteomes" id="UP000264179"/>
    </source>
</evidence>
<dbReference type="EMBL" id="DPOP01000169">
    <property type="protein sequence ID" value="HCW69919.1"/>
    <property type="molecule type" value="Genomic_DNA"/>
</dbReference>